<dbReference type="InterPro" id="IPR010640">
    <property type="entry name" value="Low_temperature_requirement_A"/>
</dbReference>
<dbReference type="PANTHER" id="PTHR36840">
    <property type="entry name" value="BLL5714 PROTEIN"/>
    <property type="match status" value="1"/>
</dbReference>
<feature type="transmembrane region" description="Helical" evidence="1">
    <location>
        <begin position="314"/>
        <end position="334"/>
    </location>
</feature>
<dbReference type="PANTHER" id="PTHR36840:SF1">
    <property type="entry name" value="BLL5714 PROTEIN"/>
    <property type="match status" value="1"/>
</dbReference>
<dbReference type="Pfam" id="PF06772">
    <property type="entry name" value="LtrA"/>
    <property type="match status" value="1"/>
</dbReference>
<dbReference type="RefSeq" id="WP_111650489.1">
    <property type="nucleotide sequence ID" value="NZ_JACHWI010000007.1"/>
</dbReference>
<comment type="caution">
    <text evidence="2">The sequence shown here is derived from an EMBL/GenBank/DDBJ whole genome shotgun (WGS) entry which is preliminary data.</text>
</comment>
<reference evidence="2 3" key="1">
    <citation type="submission" date="2018-06" db="EMBL/GenBank/DDBJ databases">
        <title>Genomic Encyclopedia of Type Strains, Phase III (KMG-III): the genomes of soil and plant-associated and newly described type strains.</title>
        <authorList>
            <person name="Whitman W."/>
        </authorList>
    </citation>
    <scope>NUCLEOTIDE SEQUENCE [LARGE SCALE GENOMIC DNA]</scope>
    <source>
        <strain evidence="2 3">CGMCC 4.7090</strain>
    </source>
</reference>
<protein>
    <submittedName>
        <fullName evidence="2">Low temperature requirement protein LtrA</fullName>
    </submittedName>
</protein>
<proteinExistence type="predicted"/>
<keyword evidence="1" id="KW-0812">Transmembrane</keyword>
<feature type="transmembrane region" description="Helical" evidence="1">
    <location>
        <begin position="30"/>
        <end position="48"/>
    </location>
</feature>
<dbReference type="OrthoDB" id="7698234at2"/>
<feature type="transmembrane region" description="Helical" evidence="1">
    <location>
        <begin position="93"/>
        <end position="113"/>
    </location>
</feature>
<evidence type="ECO:0000313" key="3">
    <source>
        <dbReference type="Proteomes" id="UP000249341"/>
    </source>
</evidence>
<sequence>MTNQERRGWLTPMRARSADEGHRAATPLELLFDLCFVVAVAQAALPLHHAITENHVAHGVGAYLMVFFAIWWAWMNFTWFASAYDTDDDVYRITTLVQIAGALVLAAGVESAFEGGNYTTITLGYVIMRLALVTQWLRAARNDRQRRRVALSYAAGITIVQVLWLIRLALPDSWSVPLFVLLVVAELLVPALAERAKGGPTTYHPHHIAERYGLFTIIVLGEAVASATIAVRTGVDEGEHLAELVTLAVSGLVIVFALWWLYFERPAHRLLTTLRTSLLWGYGHYFIFAAAAAIGAGIGVVVDYDMHHAEISGTVAGYAIAIPVAILLVPIWLLHVRPVQTGAGLAAYPVTAALVLLAPFGPAPVTVIAVLLAALVAITVASARRTAGAAEPAQP</sequence>
<feature type="transmembrane region" description="Helical" evidence="1">
    <location>
        <begin position="119"/>
        <end position="137"/>
    </location>
</feature>
<feature type="transmembrane region" description="Helical" evidence="1">
    <location>
        <begin position="282"/>
        <end position="302"/>
    </location>
</feature>
<feature type="transmembrane region" description="Helical" evidence="1">
    <location>
        <begin position="214"/>
        <end position="235"/>
    </location>
</feature>
<accession>A0A327ZB81</accession>
<keyword evidence="1" id="KW-0472">Membrane</keyword>
<name>A0A327ZB81_9ACTN</name>
<feature type="transmembrane region" description="Helical" evidence="1">
    <location>
        <begin position="60"/>
        <end position="81"/>
    </location>
</feature>
<keyword evidence="1" id="KW-1133">Transmembrane helix</keyword>
<feature type="transmembrane region" description="Helical" evidence="1">
    <location>
        <begin position="241"/>
        <end position="262"/>
    </location>
</feature>
<organism evidence="2 3">
    <name type="scientific">Actinoplanes lutulentus</name>
    <dbReference type="NCBI Taxonomy" id="1287878"/>
    <lineage>
        <taxon>Bacteria</taxon>
        <taxon>Bacillati</taxon>
        <taxon>Actinomycetota</taxon>
        <taxon>Actinomycetes</taxon>
        <taxon>Micromonosporales</taxon>
        <taxon>Micromonosporaceae</taxon>
        <taxon>Actinoplanes</taxon>
    </lineage>
</organism>
<dbReference type="AlphaFoldDB" id="A0A327ZB81"/>
<gene>
    <name evidence="2" type="ORF">B0I29_108283</name>
</gene>
<dbReference type="Proteomes" id="UP000249341">
    <property type="component" value="Unassembled WGS sequence"/>
</dbReference>
<feature type="transmembrane region" description="Helical" evidence="1">
    <location>
        <begin position="149"/>
        <end position="170"/>
    </location>
</feature>
<evidence type="ECO:0000313" key="2">
    <source>
        <dbReference type="EMBL" id="RAK36693.1"/>
    </source>
</evidence>
<dbReference type="EMBL" id="QLMJ01000008">
    <property type="protein sequence ID" value="RAK36693.1"/>
    <property type="molecule type" value="Genomic_DNA"/>
</dbReference>
<keyword evidence="3" id="KW-1185">Reference proteome</keyword>
<evidence type="ECO:0000256" key="1">
    <source>
        <dbReference type="SAM" id="Phobius"/>
    </source>
</evidence>